<feature type="region of interest" description="Disordered" evidence="1">
    <location>
        <begin position="243"/>
        <end position="265"/>
    </location>
</feature>
<reference evidence="3 4" key="1">
    <citation type="journal article" date="2015" name="Proc. Natl. Acad. Sci. U.S.A.">
        <title>The resurrection genome of Boea hygrometrica: A blueprint for survival of dehydration.</title>
        <authorList>
            <person name="Xiao L."/>
            <person name="Yang G."/>
            <person name="Zhang L."/>
            <person name="Yang X."/>
            <person name="Zhao S."/>
            <person name="Ji Z."/>
            <person name="Zhou Q."/>
            <person name="Hu M."/>
            <person name="Wang Y."/>
            <person name="Chen M."/>
            <person name="Xu Y."/>
            <person name="Jin H."/>
            <person name="Xiao X."/>
            <person name="Hu G."/>
            <person name="Bao F."/>
            <person name="Hu Y."/>
            <person name="Wan P."/>
            <person name="Li L."/>
            <person name="Deng X."/>
            <person name="Kuang T."/>
            <person name="Xiang C."/>
            <person name="Zhu J.K."/>
            <person name="Oliver M.J."/>
            <person name="He Y."/>
        </authorList>
    </citation>
    <scope>NUCLEOTIDE SEQUENCE [LARGE SCALE GENOMIC DNA]</scope>
    <source>
        <strain evidence="4">cv. XS01</strain>
    </source>
</reference>
<name>A0A2Z7BX12_9LAMI</name>
<gene>
    <name evidence="3" type="ORF">F511_39118</name>
</gene>
<dbReference type="OrthoDB" id="1225588at2759"/>
<evidence type="ECO:0000313" key="3">
    <source>
        <dbReference type="EMBL" id="KZV38999.1"/>
    </source>
</evidence>
<sequence length="265" mass="29996">MTSNSRTASYNVEEDRLLCHIYLDISQNPIIGIRQSKDQFWSRIEEGYNLNEPDNLQARNKRSVQCRMRNILHDISKLTGCVSQIEALRPSGASEEDILNRAKDLLMQDTEFRKGFKFDHVWPIMKDFVKFTSDSNPPPTQKTIHETNLDSSQSDMPTPNTPTSSSTGLPSFEINLNSDDTAGGTSSQRPLGVKKAKLKKKRDDNVLELISTMKEGHRDLLNVLQQGSTDLQQNYDIRMLALQNEKKKARNPTTEDSIGNPSRGE</sequence>
<proteinExistence type="predicted"/>
<dbReference type="Pfam" id="PF14303">
    <property type="entry name" value="NAM-associated"/>
    <property type="match status" value="1"/>
</dbReference>
<dbReference type="Proteomes" id="UP000250235">
    <property type="component" value="Unassembled WGS sequence"/>
</dbReference>
<feature type="domain" description="No apical meristem-associated C-terminal" evidence="2">
    <location>
        <begin position="114"/>
        <end position="249"/>
    </location>
</feature>
<feature type="compositionally biased region" description="Low complexity" evidence="1">
    <location>
        <begin position="157"/>
        <end position="171"/>
    </location>
</feature>
<evidence type="ECO:0000256" key="1">
    <source>
        <dbReference type="SAM" id="MobiDB-lite"/>
    </source>
</evidence>
<dbReference type="PANTHER" id="PTHR45125:SF36">
    <property type="entry name" value="BNAC01G27460D PROTEIN"/>
    <property type="match status" value="1"/>
</dbReference>
<protein>
    <recommendedName>
        <fullName evidence="2">No apical meristem-associated C-terminal domain-containing protein</fullName>
    </recommendedName>
</protein>
<organism evidence="3 4">
    <name type="scientific">Dorcoceras hygrometricum</name>
    <dbReference type="NCBI Taxonomy" id="472368"/>
    <lineage>
        <taxon>Eukaryota</taxon>
        <taxon>Viridiplantae</taxon>
        <taxon>Streptophyta</taxon>
        <taxon>Embryophyta</taxon>
        <taxon>Tracheophyta</taxon>
        <taxon>Spermatophyta</taxon>
        <taxon>Magnoliopsida</taxon>
        <taxon>eudicotyledons</taxon>
        <taxon>Gunneridae</taxon>
        <taxon>Pentapetalae</taxon>
        <taxon>asterids</taxon>
        <taxon>lamiids</taxon>
        <taxon>Lamiales</taxon>
        <taxon>Gesneriaceae</taxon>
        <taxon>Didymocarpoideae</taxon>
        <taxon>Trichosporeae</taxon>
        <taxon>Loxocarpinae</taxon>
        <taxon>Dorcoceras</taxon>
    </lineage>
</organism>
<dbReference type="PANTHER" id="PTHR45125">
    <property type="entry name" value="F21J9.4-RELATED"/>
    <property type="match status" value="1"/>
</dbReference>
<evidence type="ECO:0000313" key="4">
    <source>
        <dbReference type="Proteomes" id="UP000250235"/>
    </source>
</evidence>
<dbReference type="AlphaFoldDB" id="A0A2Z7BX12"/>
<feature type="compositionally biased region" description="Polar residues" evidence="1">
    <location>
        <begin position="174"/>
        <end position="189"/>
    </location>
</feature>
<feature type="compositionally biased region" description="Polar residues" evidence="1">
    <location>
        <begin position="251"/>
        <end position="265"/>
    </location>
</feature>
<dbReference type="InterPro" id="IPR029466">
    <property type="entry name" value="NAM-associated_C"/>
</dbReference>
<dbReference type="EMBL" id="KV001365">
    <property type="protein sequence ID" value="KZV38999.1"/>
    <property type="molecule type" value="Genomic_DNA"/>
</dbReference>
<keyword evidence="4" id="KW-1185">Reference proteome</keyword>
<accession>A0A2Z7BX12</accession>
<evidence type="ECO:0000259" key="2">
    <source>
        <dbReference type="Pfam" id="PF14303"/>
    </source>
</evidence>
<feature type="region of interest" description="Disordered" evidence="1">
    <location>
        <begin position="130"/>
        <end position="200"/>
    </location>
</feature>